<dbReference type="GO" id="GO:0006260">
    <property type="term" value="P:DNA replication"/>
    <property type="evidence" value="ECO:0007669"/>
    <property type="project" value="UniProtKB-UniRule"/>
</dbReference>
<organism evidence="5 6">
    <name type="scientific">Hydrogeniiclostridium mannosilyticum</name>
    <dbReference type="NCBI Taxonomy" id="2764322"/>
    <lineage>
        <taxon>Bacteria</taxon>
        <taxon>Bacillati</taxon>
        <taxon>Bacillota</taxon>
        <taxon>Clostridia</taxon>
        <taxon>Eubacteriales</taxon>
        <taxon>Acutalibacteraceae</taxon>
        <taxon>Hydrogeniiclostridium</taxon>
    </lineage>
</organism>
<dbReference type="RefSeq" id="WP_112333242.1">
    <property type="nucleotide sequence ID" value="NZ_QLYR01000008.1"/>
</dbReference>
<dbReference type="HAMAP" id="MF_00984">
    <property type="entry name" value="SSB"/>
    <property type="match status" value="1"/>
</dbReference>
<comment type="caution">
    <text evidence="5">The sequence shown here is derived from an EMBL/GenBank/DDBJ whole genome shotgun (WGS) entry which is preliminary data.</text>
</comment>
<dbReference type="GO" id="GO:0009295">
    <property type="term" value="C:nucleoid"/>
    <property type="evidence" value="ECO:0007669"/>
    <property type="project" value="TreeGrafter"/>
</dbReference>
<comment type="function">
    <text evidence="2">Plays an important role in DNA replication, recombination and repair. Binds to ssDNA and to an array of partner proteins to recruit them to their sites of action during DNA metabolism.</text>
</comment>
<dbReference type="GO" id="GO:0003697">
    <property type="term" value="F:single-stranded DNA binding"/>
    <property type="evidence" value="ECO:0007669"/>
    <property type="project" value="UniProtKB-UniRule"/>
</dbReference>
<dbReference type="Pfam" id="PF00436">
    <property type="entry name" value="SSB"/>
    <property type="match status" value="1"/>
</dbReference>
<dbReference type="InterPro" id="IPR012340">
    <property type="entry name" value="NA-bd_OB-fold"/>
</dbReference>
<keyword evidence="2" id="KW-0235">DNA replication</keyword>
<dbReference type="Gene3D" id="2.40.50.140">
    <property type="entry name" value="Nucleic acid-binding proteins"/>
    <property type="match status" value="1"/>
</dbReference>
<accession>A0A328UB92</accession>
<feature type="compositionally biased region" description="Acidic residues" evidence="4">
    <location>
        <begin position="137"/>
        <end position="149"/>
    </location>
</feature>
<comment type="caution">
    <text evidence="2">Lacks conserved residue(s) required for the propagation of feature annotation.</text>
</comment>
<dbReference type="PROSITE" id="PS50935">
    <property type="entry name" value="SSB"/>
    <property type="match status" value="1"/>
</dbReference>
<proteinExistence type="inferred from homology"/>
<dbReference type="InterPro" id="IPR011344">
    <property type="entry name" value="ssDNA-bd"/>
</dbReference>
<evidence type="ECO:0000313" key="6">
    <source>
        <dbReference type="Proteomes" id="UP000249377"/>
    </source>
</evidence>
<dbReference type="Proteomes" id="UP000249377">
    <property type="component" value="Unassembled WGS sequence"/>
</dbReference>
<keyword evidence="2" id="KW-0233">DNA recombination</keyword>
<evidence type="ECO:0000256" key="4">
    <source>
        <dbReference type="SAM" id="MobiDB-lite"/>
    </source>
</evidence>
<dbReference type="PANTHER" id="PTHR10302:SF27">
    <property type="entry name" value="SINGLE-STRANDED DNA-BINDING PROTEIN"/>
    <property type="match status" value="1"/>
</dbReference>
<dbReference type="EMBL" id="QLYR01000008">
    <property type="protein sequence ID" value="RAQ25551.1"/>
    <property type="molecule type" value="Genomic_DNA"/>
</dbReference>
<comment type="subunit">
    <text evidence="2">Homotetramer.</text>
</comment>
<feature type="region of interest" description="Disordered" evidence="4">
    <location>
        <begin position="106"/>
        <end position="149"/>
    </location>
</feature>
<keyword evidence="2" id="KW-0227">DNA damage</keyword>
<evidence type="ECO:0000313" key="5">
    <source>
        <dbReference type="EMBL" id="RAQ25551.1"/>
    </source>
</evidence>
<feature type="short sequence motif" description="Important for interaction with partner proteins" evidence="2">
    <location>
        <begin position="144"/>
        <end position="149"/>
    </location>
</feature>
<reference evidence="5 6" key="1">
    <citation type="submission" date="2018-06" db="EMBL/GenBank/DDBJ databases">
        <title>Noncontiguous genome sequence of Ruminococcaceae bacterium ASD2818.</title>
        <authorList>
            <person name="Chaplin A.V."/>
            <person name="Sokolova S.R."/>
            <person name="Kochetkova T.O."/>
            <person name="Goltsov A.Y."/>
            <person name="Trofimov D.Y."/>
            <person name="Efimov B.A."/>
        </authorList>
    </citation>
    <scope>NUCLEOTIDE SEQUENCE [LARGE SCALE GENOMIC DNA]</scope>
    <source>
        <strain evidence="5 6">ASD2818</strain>
    </source>
</reference>
<dbReference type="AlphaFoldDB" id="A0A328UB92"/>
<keyword evidence="1 2" id="KW-0238">DNA-binding</keyword>
<evidence type="ECO:0000256" key="2">
    <source>
        <dbReference type="HAMAP-Rule" id="MF_00984"/>
    </source>
</evidence>
<keyword evidence="2" id="KW-0234">DNA repair</keyword>
<dbReference type="NCBIfam" id="TIGR00621">
    <property type="entry name" value="ssb"/>
    <property type="match status" value="1"/>
</dbReference>
<dbReference type="GO" id="GO:0006281">
    <property type="term" value="P:DNA repair"/>
    <property type="evidence" value="ECO:0007669"/>
    <property type="project" value="UniProtKB-UniRule"/>
</dbReference>
<dbReference type="PIRSF" id="PIRSF002070">
    <property type="entry name" value="SSB"/>
    <property type="match status" value="1"/>
</dbReference>
<keyword evidence="6" id="KW-1185">Reference proteome</keyword>
<protein>
    <recommendedName>
        <fullName evidence="2 3">Single-stranded DNA-binding protein</fullName>
        <shortName evidence="2">SSB</shortName>
    </recommendedName>
</protein>
<dbReference type="GO" id="GO:0006310">
    <property type="term" value="P:DNA recombination"/>
    <property type="evidence" value="ECO:0007669"/>
    <property type="project" value="UniProtKB-UniRule"/>
</dbReference>
<dbReference type="InterPro" id="IPR000424">
    <property type="entry name" value="Primosome_PriB/ssb"/>
</dbReference>
<gene>
    <name evidence="5" type="ORF">DPQ25_11075</name>
</gene>
<dbReference type="PANTHER" id="PTHR10302">
    <property type="entry name" value="SINGLE-STRANDED DNA-BINDING PROTEIN"/>
    <property type="match status" value="1"/>
</dbReference>
<sequence length="149" mass="16408">MLNAAILMGRLVADPELRHTSNDISVTSFTVAVDRSYVKSGTDRQADFIDVVAWRSTAEFVCKYFRKGQLIAIQGSIQTRTYVDKDNNKRKAVEVVADSVHFAEPKRDSAASGSTYHSRPDSMEPAAPAYSNGSVGDFEEIPSDDDLPF</sequence>
<dbReference type="CDD" id="cd04496">
    <property type="entry name" value="SSB_OBF"/>
    <property type="match status" value="1"/>
</dbReference>
<name>A0A328UB92_9FIRM</name>
<dbReference type="SUPFAM" id="SSF50249">
    <property type="entry name" value="Nucleic acid-binding proteins"/>
    <property type="match status" value="1"/>
</dbReference>
<evidence type="ECO:0000256" key="3">
    <source>
        <dbReference type="PIRNR" id="PIRNR002070"/>
    </source>
</evidence>
<evidence type="ECO:0000256" key="1">
    <source>
        <dbReference type="ARBA" id="ARBA00023125"/>
    </source>
</evidence>